<evidence type="ECO:0000313" key="2">
    <source>
        <dbReference type="EMBL" id="TPG08312.1"/>
    </source>
</evidence>
<dbReference type="AlphaFoldDB" id="A0A502C687"/>
<dbReference type="Proteomes" id="UP000319486">
    <property type="component" value="Unassembled WGS sequence"/>
</dbReference>
<dbReference type="RefSeq" id="WP_140652862.1">
    <property type="nucleotide sequence ID" value="NZ_RCZO01000006.1"/>
</dbReference>
<keyword evidence="3" id="KW-1185">Reference proteome</keyword>
<evidence type="ECO:0000256" key="1">
    <source>
        <dbReference type="SAM" id="MobiDB-lite"/>
    </source>
</evidence>
<dbReference type="EMBL" id="RCZO01000006">
    <property type="protein sequence ID" value="TPG08312.1"/>
    <property type="molecule type" value="Genomic_DNA"/>
</dbReference>
<reference evidence="2 3" key="1">
    <citation type="journal article" date="2019" name="Environ. Microbiol.">
        <title>Species interactions and distinct microbial communities in high Arctic permafrost affected cryosols are associated with the CH4 and CO2 gas fluxes.</title>
        <authorList>
            <person name="Altshuler I."/>
            <person name="Hamel J."/>
            <person name="Turney S."/>
            <person name="Magnuson E."/>
            <person name="Levesque R."/>
            <person name="Greer C."/>
            <person name="Whyte L.G."/>
        </authorList>
    </citation>
    <scope>NUCLEOTIDE SEQUENCE [LARGE SCALE GENOMIC DNA]</scope>
    <source>
        <strain evidence="2 3">S13Y</strain>
    </source>
</reference>
<protein>
    <submittedName>
        <fullName evidence="2">Uncharacterized protein</fullName>
    </submittedName>
</protein>
<evidence type="ECO:0000313" key="3">
    <source>
        <dbReference type="Proteomes" id="UP000319486"/>
    </source>
</evidence>
<gene>
    <name evidence="2" type="ORF">EAH88_11810</name>
</gene>
<feature type="region of interest" description="Disordered" evidence="1">
    <location>
        <begin position="50"/>
        <end position="79"/>
    </location>
</feature>
<sequence>MGIQESTRITEALRYVAGEFSVHRDEFRRDNQPNGSALLEGCESLGYLRRGDGESGERYAMTDAGRRRLADVEPAPAES</sequence>
<proteinExistence type="predicted"/>
<accession>A0A502C687</accession>
<comment type="caution">
    <text evidence="2">The sequence shown here is derived from an EMBL/GenBank/DDBJ whole genome shotgun (WGS) entry which is preliminary data.</text>
</comment>
<organism evidence="2 3">
    <name type="scientific">Rhodanobacter glycinis</name>
    <dbReference type="NCBI Taxonomy" id="582702"/>
    <lineage>
        <taxon>Bacteria</taxon>
        <taxon>Pseudomonadati</taxon>
        <taxon>Pseudomonadota</taxon>
        <taxon>Gammaproteobacteria</taxon>
        <taxon>Lysobacterales</taxon>
        <taxon>Rhodanobacteraceae</taxon>
        <taxon>Rhodanobacter</taxon>
    </lineage>
</organism>
<name>A0A502C687_9GAMM</name>